<evidence type="ECO:0000259" key="6">
    <source>
        <dbReference type="Pfam" id="PF00208"/>
    </source>
</evidence>
<keyword evidence="3" id="KW-0560">Oxidoreductase</keyword>
<dbReference type="InterPro" id="IPR019811">
    <property type="entry name" value="HDH_CS"/>
</dbReference>
<feature type="domain" description="Glutamate/phenylalanine/leucine/valine/L-tryptophan dehydrogenase C-terminal" evidence="6">
    <location>
        <begin position="2"/>
        <end position="59"/>
    </location>
</feature>
<protein>
    <recommendedName>
        <fullName evidence="2">homoserine dehydrogenase</fullName>
        <ecNumber evidence="2">1.1.1.3</ecNumber>
    </recommendedName>
</protein>
<dbReference type="InterPro" id="IPR036291">
    <property type="entry name" value="NAD(P)-bd_dom_sf"/>
</dbReference>
<dbReference type="AlphaFoldDB" id="A0A830EXE5"/>
<evidence type="ECO:0000256" key="3">
    <source>
        <dbReference type="ARBA" id="ARBA00023002"/>
    </source>
</evidence>
<dbReference type="InterPro" id="IPR001342">
    <property type="entry name" value="HDH_cat"/>
</dbReference>
<dbReference type="Pfam" id="PF00208">
    <property type="entry name" value="ELFV_dehydrog"/>
    <property type="match status" value="1"/>
</dbReference>
<dbReference type="InterPro" id="IPR022697">
    <property type="entry name" value="HDH_short"/>
</dbReference>
<dbReference type="UniPathway" id="UPA00050">
    <property type="reaction ID" value="UER00063"/>
</dbReference>
<accession>A0A830EXE5</accession>
<dbReference type="PIRSF" id="PIRSF036497">
    <property type="entry name" value="HDH_short"/>
    <property type="match status" value="1"/>
</dbReference>
<feature type="active site" description="Proton donor" evidence="4">
    <location>
        <position position="205"/>
    </location>
</feature>
<dbReference type="InterPro" id="IPR006096">
    <property type="entry name" value="Glu/Leu/Phe/Val/Trp_DH_C"/>
</dbReference>
<feature type="binding site" evidence="5">
    <location>
        <position position="106"/>
    </location>
    <ligand>
        <name>NADPH</name>
        <dbReference type="ChEBI" id="CHEBI:57783"/>
    </ligand>
</feature>
<dbReference type="Pfam" id="PF00742">
    <property type="entry name" value="Homoserine_dh"/>
    <property type="match status" value="1"/>
</dbReference>
<dbReference type="NCBIfam" id="NF004976">
    <property type="entry name" value="PRK06349.1"/>
    <property type="match status" value="1"/>
</dbReference>
<sequence length="316" mass="32197">MRLAVVGAGAVGRSVVELAGEYGHDVTAFADSTGAVVDADGVDVAAALEHKERVGSVGEDEPSAALGAAYDCLVEATPTTLGDAHPGFEHVELALERDRHVVLANKGPVAERYDDLMALASASDGEVRFEATVGGAIPVIATIEGMGPSHVTAARGVLNGTANFVLSRMAAEGLGYEHVLAEAQDLGVAEADPSFDVEGTDAALKCAILANVLHDGGYSLADVDVEGITEIPTSALDLAAEDGRTVRLIGEVTEDGDVRVGPRLVTANDTLAVSGTQNIVQLETTNAGRLNISGRGAGGPETASAVLADVGRLPER</sequence>
<dbReference type="GO" id="GO:0009088">
    <property type="term" value="P:threonine biosynthetic process"/>
    <property type="evidence" value="ECO:0007669"/>
    <property type="project" value="UniProtKB-UniPathway"/>
</dbReference>
<evidence type="ECO:0000313" key="8">
    <source>
        <dbReference type="EMBL" id="GGL34028.1"/>
    </source>
</evidence>
<dbReference type="PANTHER" id="PTHR43331:SF1">
    <property type="entry name" value="HOMOSERINE DEHYDROGENASE"/>
    <property type="match status" value="1"/>
</dbReference>
<keyword evidence="9" id="KW-1185">Reference proteome</keyword>
<dbReference type="FunFam" id="3.30.360.10:FF:000005">
    <property type="entry name" value="Homoserine dehydrogenase"/>
    <property type="match status" value="1"/>
</dbReference>
<dbReference type="Proteomes" id="UP000628840">
    <property type="component" value="Unassembled WGS sequence"/>
</dbReference>
<dbReference type="SUPFAM" id="SSF55347">
    <property type="entry name" value="Glyceraldehyde-3-phosphate dehydrogenase-like, C-terminal domain"/>
    <property type="match status" value="1"/>
</dbReference>
<dbReference type="EMBL" id="BMPF01000002">
    <property type="protein sequence ID" value="GGL34028.1"/>
    <property type="molecule type" value="Genomic_DNA"/>
</dbReference>
<evidence type="ECO:0000256" key="4">
    <source>
        <dbReference type="PIRSR" id="PIRSR036497-1"/>
    </source>
</evidence>
<dbReference type="UniPathway" id="UPA00051">
    <property type="reaction ID" value="UER00465"/>
</dbReference>
<keyword evidence="5" id="KW-0521">NADP</keyword>
<feature type="domain" description="Homoserine dehydrogenase catalytic" evidence="7">
    <location>
        <begin position="138"/>
        <end position="310"/>
    </location>
</feature>
<evidence type="ECO:0000256" key="5">
    <source>
        <dbReference type="PIRSR" id="PIRSR036497-2"/>
    </source>
</evidence>
<dbReference type="GO" id="GO:0004412">
    <property type="term" value="F:homoserine dehydrogenase activity"/>
    <property type="evidence" value="ECO:0007669"/>
    <property type="project" value="UniProtKB-EC"/>
</dbReference>
<evidence type="ECO:0000313" key="9">
    <source>
        <dbReference type="Proteomes" id="UP000628840"/>
    </source>
</evidence>
<proteinExistence type="inferred from homology"/>
<feature type="binding site" evidence="5">
    <location>
        <begin position="7"/>
        <end position="12"/>
    </location>
    <ligand>
        <name>NADP(+)</name>
        <dbReference type="ChEBI" id="CHEBI:58349"/>
    </ligand>
</feature>
<dbReference type="PROSITE" id="PS01042">
    <property type="entry name" value="HOMOSER_DHGENASE"/>
    <property type="match status" value="1"/>
</dbReference>
<evidence type="ECO:0000259" key="7">
    <source>
        <dbReference type="Pfam" id="PF00742"/>
    </source>
</evidence>
<dbReference type="OrthoDB" id="4488at2157"/>
<dbReference type="Gene3D" id="3.30.360.10">
    <property type="entry name" value="Dihydrodipicolinate Reductase, domain 2"/>
    <property type="match status" value="1"/>
</dbReference>
<dbReference type="RefSeq" id="WP_188882680.1">
    <property type="nucleotide sequence ID" value="NZ_BMPF01000002.1"/>
</dbReference>
<dbReference type="Gene3D" id="3.40.50.720">
    <property type="entry name" value="NAD(P)-binding Rossmann-like Domain"/>
    <property type="match status" value="1"/>
</dbReference>
<evidence type="ECO:0000256" key="2">
    <source>
        <dbReference type="ARBA" id="ARBA00013213"/>
    </source>
</evidence>
<dbReference type="PANTHER" id="PTHR43331">
    <property type="entry name" value="HOMOSERINE DEHYDROGENASE"/>
    <property type="match status" value="1"/>
</dbReference>
<comment type="similarity">
    <text evidence="1">Belongs to the homoserine dehydrogenase family.</text>
</comment>
<name>A0A830EXE5_9EURY</name>
<dbReference type="SUPFAM" id="SSF51735">
    <property type="entry name" value="NAD(P)-binding Rossmann-fold domains"/>
    <property type="match status" value="1"/>
</dbReference>
<gene>
    <name evidence="8" type="ORF">GCM10009037_17080</name>
</gene>
<comment type="caution">
    <text evidence="8">The sequence shown here is derived from an EMBL/GenBank/DDBJ whole genome shotgun (WGS) entry which is preliminary data.</text>
</comment>
<reference evidence="8 9" key="1">
    <citation type="journal article" date="2019" name="Int. J. Syst. Evol. Microbiol.">
        <title>The Global Catalogue of Microorganisms (GCM) 10K type strain sequencing project: providing services to taxonomists for standard genome sequencing and annotation.</title>
        <authorList>
            <consortium name="The Broad Institute Genomics Platform"/>
            <consortium name="The Broad Institute Genome Sequencing Center for Infectious Disease"/>
            <person name="Wu L."/>
            <person name="Ma J."/>
        </authorList>
    </citation>
    <scope>NUCLEOTIDE SEQUENCE [LARGE SCALE GENOMIC DNA]</scope>
    <source>
        <strain evidence="8 9">JCM 19585</strain>
    </source>
</reference>
<organism evidence="8 9">
    <name type="scientific">Halarchaeum grantii</name>
    <dbReference type="NCBI Taxonomy" id="1193105"/>
    <lineage>
        <taxon>Archaea</taxon>
        <taxon>Methanobacteriati</taxon>
        <taxon>Methanobacteriota</taxon>
        <taxon>Stenosarchaea group</taxon>
        <taxon>Halobacteria</taxon>
        <taxon>Halobacteriales</taxon>
        <taxon>Halobacteriaceae</taxon>
    </lineage>
</organism>
<evidence type="ECO:0000256" key="1">
    <source>
        <dbReference type="ARBA" id="ARBA00006753"/>
    </source>
</evidence>
<feature type="binding site" evidence="5">
    <location>
        <position position="190"/>
    </location>
    <ligand>
        <name>L-homoserine</name>
        <dbReference type="ChEBI" id="CHEBI:57476"/>
    </ligand>
</feature>
<dbReference type="EC" id="1.1.1.3" evidence="2"/>